<feature type="region of interest" description="Disordered" evidence="1">
    <location>
        <begin position="333"/>
        <end position="352"/>
    </location>
</feature>
<organism evidence="2 3">
    <name type="scientific">Cyclostephanos tholiformis</name>
    <dbReference type="NCBI Taxonomy" id="382380"/>
    <lineage>
        <taxon>Eukaryota</taxon>
        <taxon>Sar</taxon>
        <taxon>Stramenopiles</taxon>
        <taxon>Ochrophyta</taxon>
        <taxon>Bacillariophyta</taxon>
        <taxon>Coscinodiscophyceae</taxon>
        <taxon>Thalassiosirophycidae</taxon>
        <taxon>Stephanodiscales</taxon>
        <taxon>Stephanodiscaceae</taxon>
        <taxon>Cyclostephanos</taxon>
    </lineage>
</organism>
<reference evidence="2 3" key="1">
    <citation type="submission" date="2024-10" db="EMBL/GenBank/DDBJ databases">
        <title>Updated reference genomes for cyclostephanoid diatoms.</title>
        <authorList>
            <person name="Roberts W.R."/>
            <person name="Alverson A.J."/>
        </authorList>
    </citation>
    <scope>NUCLEOTIDE SEQUENCE [LARGE SCALE GENOMIC DNA]</scope>
    <source>
        <strain evidence="2 3">AJA228-03</strain>
    </source>
</reference>
<feature type="compositionally biased region" description="Basic and acidic residues" evidence="1">
    <location>
        <begin position="131"/>
        <end position="153"/>
    </location>
</feature>
<protein>
    <submittedName>
        <fullName evidence="2">Uncharacterized protein</fullName>
    </submittedName>
</protein>
<sequence>MELSTASSIDEGCRNNSPPKPGLSRSSLRLPMLDMPTSDNPPPQQRRQTLGGRGLGREDSARGTGLLGTIRRVSVLDPMQLHPLAHQARGDDDRGNNDDVQNYHEVFQKLKQTFPTTASGALHQKTMARMAELKSAREHEEELEQNREEDERLRKVPVASNAFKGWVGKIGRSCSISAQQEPHDQQDDSQPHHSSNNLTSVQYHHHGREEFNNSSDRLLLNFIPSRSRPSILLRNFQENRRTSMDSGMLSSTSRSRSTNDEVNLARRKSITNLDEMNQLDDSKSVLSLLSDASGLLVDDEENSDPRISGVDELGEEEDTQNLSLQLLQLSMKLGGNPQREEGDPESTSRRWKRGGENVVTLVEQPHEAFKMGEDVVINEGHNIDQCIANDASDVRSTTSSMSYDSISNCSGASSSGLIVRFPNRRTKIEDLGDDLIVGFVNRSECTRKL</sequence>
<feature type="region of interest" description="Disordered" evidence="1">
    <location>
        <begin position="1"/>
        <end position="66"/>
    </location>
</feature>
<dbReference type="EMBL" id="JALLPB020000348">
    <property type="protein sequence ID" value="KAL3810169.1"/>
    <property type="molecule type" value="Genomic_DNA"/>
</dbReference>
<evidence type="ECO:0000256" key="1">
    <source>
        <dbReference type="SAM" id="MobiDB-lite"/>
    </source>
</evidence>
<dbReference type="AlphaFoldDB" id="A0ABD3RB53"/>
<feature type="compositionally biased region" description="Basic and acidic residues" evidence="1">
    <location>
        <begin position="181"/>
        <end position="191"/>
    </location>
</feature>
<name>A0ABD3RB53_9STRA</name>
<feature type="region of interest" description="Disordered" evidence="1">
    <location>
        <begin position="235"/>
        <end position="263"/>
    </location>
</feature>
<proteinExistence type="predicted"/>
<feature type="region of interest" description="Disordered" evidence="1">
    <location>
        <begin position="129"/>
        <end position="153"/>
    </location>
</feature>
<feature type="region of interest" description="Disordered" evidence="1">
    <location>
        <begin position="177"/>
        <end position="198"/>
    </location>
</feature>
<evidence type="ECO:0000313" key="2">
    <source>
        <dbReference type="EMBL" id="KAL3810169.1"/>
    </source>
</evidence>
<feature type="region of interest" description="Disordered" evidence="1">
    <location>
        <begin position="296"/>
        <end position="319"/>
    </location>
</feature>
<comment type="caution">
    <text evidence="2">The sequence shown here is derived from an EMBL/GenBank/DDBJ whole genome shotgun (WGS) entry which is preliminary data.</text>
</comment>
<evidence type="ECO:0000313" key="3">
    <source>
        <dbReference type="Proteomes" id="UP001530377"/>
    </source>
</evidence>
<keyword evidence="3" id="KW-1185">Reference proteome</keyword>
<gene>
    <name evidence="2" type="ORF">ACHAXA_007056</name>
</gene>
<dbReference type="Proteomes" id="UP001530377">
    <property type="component" value="Unassembled WGS sequence"/>
</dbReference>
<accession>A0ABD3RB53</accession>